<organism evidence="2">
    <name type="scientific">Trypanosoma vivax (strain Y486)</name>
    <dbReference type="NCBI Taxonomy" id="1055687"/>
    <lineage>
        <taxon>Eukaryota</taxon>
        <taxon>Discoba</taxon>
        <taxon>Euglenozoa</taxon>
        <taxon>Kinetoplastea</taxon>
        <taxon>Metakinetoplastina</taxon>
        <taxon>Trypanosomatida</taxon>
        <taxon>Trypanosomatidae</taxon>
        <taxon>Trypanosoma</taxon>
        <taxon>Duttonella</taxon>
    </lineage>
</organism>
<sequence>MSIVTFNLLMPYFYHTSFRVPLIAFYAHVLFLMFCFVFSALSVFRLSFSFSPLMLLFALIISLTRSECLCTRCPCTAVSCREPSHPEAIRRRTWPQLTQDVFPCGIANASLDAIFSCEGSLHHPRLPVPTSIIVQVGCVKAVVRTARSTVFK</sequence>
<keyword evidence="1" id="KW-0812">Transmembrane</keyword>
<feature type="transmembrane region" description="Helical" evidence="1">
    <location>
        <begin position="46"/>
        <end position="64"/>
    </location>
</feature>
<proteinExistence type="predicted"/>
<protein>
    <submittedName>
        <fullName evidence="2">Uncharacterized protein</fullName>
    </submittedName>
</protein>
<keyword evidence="1" id="KW-1133">Transmembrane helix</keyword>
<accession>G0UB19</accession>
<dbReference type="AlphaFoldDB" id="G0UB19"/>
<keyword evidence="1" id="KW-0472">Membrane</keyword>
<evidence type="ECO:0000256" key="1">
    <source>
        <dbReference type="SAM" id="Phobius"/>
    </source>
</evidence>
<reference evidence="2" key="1">
    <citation type="journal article" date="2012" name="Proc. Natl. Acad. Sci. U.S.A.">
        <title>Antigenic diversity is generated by distinct evolutionary mechanisms in African trypanosome species.</title>
        <authorList>
            <person name="Jackson A.P."/>
            <person name="Berry A."/>
            <person name="Aslett M."/>
            <person name="Allison H.C."/>
            <person name="Burton P."/>
            <person name="Vavrova-Anderson J."/>
            <person name="Brown R."/>
            <person name="Browne H."/>
            <person name="Corton N."/>
            <person name="Hauser H."/>
            <person name="Gamble J."/>
            <person name="Gilderthorp R."/>
            <person name="Marcello L."/>
            <person name="McQuillan J."/>
            <person name="Otto T.D."/>
            <person name="Quail M.A."/>
            <person name="Sanders M.J."/>
            <person name="van Tonder A."/>
            <person name="Ginger M.L."/>
            <person name="Field M.C."/>
            <person name="Barry J.D."/>
            <person name="Hertz-Fowler C."/>
            <person name="Berriman M."/>
        </authorList>
    </citation>
    <scope>NUCLEOTIDE SEQUENCE</scope>
    <source>
        <strain evidence="2">Y486</strain>
    </source>
</reference>
<gene>
    <name evidence="2" type="ORF">TVY486_1104900</name>
</gene>
<feature type="transmembrane region" description="Helical" evidence="1">
    <location>
        <begin position="20"/>
        <end position="39"/>
    </location>
</feature>
<dbReference type="EMBL" id="HE573027">
    <property type="protein sequence ID" value="CCC53006.1"/>
    <property type="molecule type" value="Genomic_DNA"/>
</dbReference>
<name>G0UB19_TRYVY</name>
<evidence type="ECO:0000313" key="2">
    <source>
        <dbReference type="EMBL" id="CCC53006.1"/>
    </source>
</evidence>
<dbReference type="VEuPathDB" id="TriTrypDB:TvY486_1104900"/>